<dbReference type="SMART" id="SM00730">
    <property type="entry name" value="PSN"/>
    <property type="match status" value="1"/>
</dbReference>
<feature type="transmembrane region" description="Helical" evidence="9">
    <location>
        <begin position="35"/>
        <end position="57"/>
    </location>
</feature>
<evidence type="ECO:0000256" key="8">
    <source>
        <dbReference type="SAM" id="MobiDB-lite"/>
    </source>
</evidence>
<feature type="transmembrane region" description="Helical" evidence="9">
    <location>
        <begin position="78"/>
        <end position="98"/>
    </location>
</feature>
<feature type="transmembrane region" description="Helical" evidence="9">
    <location>
        <begin position="303"/>
        <end position="326"/>
    </location>
</feature>
<feature type="transmembrane region" description="Helical" evidence="9">
    <location>
        <begin position="198"/>
        <end position="214"/>
    </location>
</feature>
<name>A0A4D5RA57_SCOVI</name>
<dbReference type="GO" id="GO:0033619">
    <property type="term" value="P:membrane protein proteolysis"/>
    <property type="evidence" value="ECO:0007669"/>
    <property type="project" value="TreeGrafter"/>
</dbReference>
<evidence type="ECO:0000256" key="4">
    <source>
        <dbReference type="ARBA" id="ARBA00022801"/>
    </source>
</evidence>
<feature type="region of interest" description="Disordered" evidence="8">
    <location>
        <begin position="363"/>
        <end position="386"/>
    </location>
</feature>
<sequence>MADIVNETLAQVNENLTENSKNGTSKPVSTPEGMAVAYGSLLVMAVLPIFFGSFRSVKHHKEKKESGEKPDTMTQKDAAMFPVIASVALFSLYLFFQIFSKEYINLLLTGYFFVLGVLALSHLLSPLITNLVPEGLPNAYYHLIFTKNNDEKKGNDDTEDKKETIDLINYSFDHKDLVCLFICSVIGVWYLWKKHWIANNLFGLAFAISGVELLHLNNIITGCILLGGLFFYDIFWVFGTDVMVTVAKSFEAPIKLVFPQDLLEKGFEANNFAMLGLGDIVIPGIFIALLLRYDNSLQRKYNTYFNTGFVAYILGLMGTIFVMHVFKHAQPALLYLVPACIGAPVFIALIKGDVKTMFQYEDHPAEENSDDAKPKETETSDSKKEK</sequence>
<evidence type="ECO:0000313" key="10">
    <source>
        <dbReference type="EMBL" id="MIC89027.1"/>
    </source>
</evidence>
<feature type="transmembrane region" description="Helical" evidence="9">
    <location>
        <begin position="332"/>
        <end position="350"/>
    </location>
</feature>
<dbReference type="GO" id="GO:0098554">
    <property type="term" value="C:cytoplasmic side of endoplasmic reticulum membrane"/>
    <property type="evidence" value="ECO:0007669"/>
    <property type="project" value="TreeGrafter"/>
</dbReference>
<organism evidence="10">
    <name type="scientific">Scolopendra viridis</name>
    <name type="common">Giant centipede</name>
    <dbReference type="NCBI Taxonomy" id="118503"/>
    <lineage>
        <taxon>Eukaryota</taxon>
        <taxon>Metazoa</taxon>
        <taxon>Ecdysozoa</taxon>
        <taxon>Arthropoda</taxon>
        <taxon>Myriapoda</taxon>
        <taxon>Chilopoda</taxon>
        <taxon>Pleurostigmophora</taxon>
        <taxon>Scolopendromorpha</taxon>
        <taxon>Scolopendridae</taxon>
        <taxon>Scolopendra</taxon>
    </lineage>
</organism>
<evidence type="ECO:0000256" key="9">
    <source>
        <dbReference type="SAM" id="Phobius"/>
    </source>
</evidence>
<dbReference type="InterPro" id="IPR006639">
    <property type="entry name" value="Preselin/SPP"/>
</dbReference>
<feature type="transmembrane region" description="Helical" evidence="9">
    <location>
        <begin position="272"/>
        <end position="291"/>
    </location>
</feature>
<dbReference type="InterPro" id="IPR007369">
    <property type="entry name" value="Peptidase_A22B_SPP"/>
</dbReference>
<evidence type="ECO:0000256" key="7">
    <source>
        <dbReference type="ARBA" id="ARBA00023136"/>
    </source>
</evidence>
<dbReference type="PANTHER" id="PTHR12174:SF23">
    <property type="entry name" value="MINOR HISTOCOMPATIBILITY ANTIGEN H13"/>
    <property type="match status" value="1"/>
</dbReference>
<dbReference type="GO" id="GO:0098553">
    <property type="term" value="C:lumenal side of endoplasmic reticulum membrane"/>
    <property type="evidence" value="ECO:0007669"/>
    <property type="project" value="TreeGrafter"/>
</dbReference>
<dbReference type="AlphaFoldDB" id="A0A4D5RA57"/>
<comment type="subcellular location">
    <subcellularLocation>
        <location evidence="1">Endoplasmic reticulum membrane</location>
        <topology evidence="1">Multi-pass membrane protein</topology>
    </subcellularLocation>
</comment>
<evidence type="ECO:0000256" key="3">
    <source>
        <dbReference type="ARBA" id="ARBA00022692"/>
    </source>
</evidence>
<dbReference type="PANTHER" id="PTHR12174">
    <property type="entry name" value="SIGNAL PEPTIDE PEPTIDASE"/>
    <property type="match status" value="1"/>
</dbReference>
<proteinExistence type="inferred from homology"/>
<comment type="similarity">
    <text evidence="2">Belongs to the peptidase A22B family.</text>
</comment>
<reference evidence="10" key="1">
    <citation type="journal article" date="2018" name="Toxicon">
        <title>Venom-gland transcriptomics and venom proteomics of the giant Florida blue centipede, Scolopendra viridis.</title>
        <authorList>
            <person name="Ward M.J."/>
            <person name="Rokyta D.R."/>
        </authorList>
    </citation>
    <scope>NUCLEOTIDE SEQUENCE</scope>
    <source>
        <tissue evidence="10">Venom gland</tissue>
    </source>
</reference>
<keyword evidence="3 9" id="KW-0812">Transmembrane</keyword>
<feature type="transmembrane region" description="Helical" evidence="9">
    <location>
        <begin position="104"/>
        <end position="124"/>
    </location>
</feature>
<evidence type="ECO:0000256" key="2">
    <source>
        <dbReference type="ARBA" id="ARBA00006859"/>
    </source>
</evidence>
<evidence type="ECO:0000256" key="5">
    <source>
        <dbReference type="ARBA" id="ARBA00022824"/>
    </source>
</evidence>
<feature type="transmembrane region" description="Helical" evidence="9">
    <location>
        <begin position="177"/>
        <end position="192"/>
    </location>
</feature>
<accession>A0A4D5RA57</accession>
<feature type="transmembrane region" description="Helical" evidence="9">
    <location>
        <begin position="219"/>
        <end position="238"/>
    </location>
</feature>
<evidence type="ECO:0000256" key="1">
    <source>
        <dbReference type="ARBA" id="ARBA00004477"/>
    </source>
</evidence>
<keyword evidence="7 9" id="KW-0472">Membrane</keyword>
<protein>
    <submittedName>
        <fullName evidence="10">Minor histocompatibility antigen H13-like</fullName>
    </submittedName>
</protein>
<dbReference type="GO" id="GO:0006465">
    <property type="term" value="P:signal peptide processing"/>
    <property type="evidence" value="ECO:0007669"/>
    <property type="project" value="TreeGrafter"/>
</dbReference>
<dbReference type="Pfam" id="PF04258">
    <property type="entry name" value="Peptidase_A22B"/>
    <property type="match status" value="1"/>
</dbReference>
<evidence type="ECO:0000256" key="6">
    <source>
        <dbReference type="ARBA" id="ARBA00022989"/>
    </source>
</evidence>
<keyword evidence="4" id="KW-0378">Hydrolase</keyword>
<keyword evidence="6 9" id="KW-1133">Transmembrane helix</keyword>
<dbReference type="EMBL" id="GGNE01000486">
    <property type="protein sequence ID" value="MIC89027.1"/>
    <property type="molecule type" value="Transcribed_RNA"/>
</dbReference>
<dbReference type="GO" id="GO:0042500">
    <property type="term" value="F:aspartic endopeptidase activity, intramembrane cleaving"/>
    <property type="evidence" value="ECO:0007669"/>
    <property type="project" value="InterPro"/>
</dbReference>
<keyword evidence="5" id="KW-0256">Endoplasmic reticulum</keyword>